<comment type="subcellular location">
    <subcellularLocation>
        <location evidence="1">Cytoplasm</location>
        <location evidence="1">Cytoskeleton</location>
        <location evidence="1">Microtubule organizing center</location>
        <location evidence="1">Centrosome</location>
    </subcellularLocation>
</comment>
<dbReference type="CDD" id="cd17716">
    <property type="entry name" value="BRCT_microcephalin_rpt1"/>
    <property type="match status" value="1"/>
</dbReference>
<evidence type="ECO:0000256" key="5">
    <source>
        <dbReference type="ARBA" id="ARBA00022737"/>
    </source>
</evidence>
<dbReference type="PROSITE" id="PS50172">
    <property type="entry name" value="BRCT"/>
    <property type="match status" value="1"/>
</dbReference>
<keyword evidence="3" id="KW-0963">Cytoplasm</keyword>
<dbReference type="GO" id="GO:0005813">
    <property type="term" value="C:centrosome"/>
    <property type="evidence" value="ECO:0007669"/>
    <property type="project" value="UniProtKB-SubCell"/>
</dbReference>
<feature type="compositionally biased region" description="Basic and acidic residues" evidence="10">
    <location>
        <begin position="547"/>
        <end position="561"/>
    </location>
</feature>
<accession>A0AA40LS63</accession>
<keyword evidence="4" id="KW-0597">Phosphoprotein</keyword>
<feature type="compositionally biased region" description="Basic residues" evidence="10">
    <location>
        <begin position="564"/>
        <end position="573"/>
    </location>
</feature>
<gene>
    <name evidence="12" type="ORF">QTO34_016447</name>
</gene>
<evidence type="ECO:0000256" key="10">
    <source>
        <dbReference type="SAM" id="MobiDB-lite"/>
    </source>
</evidence>
<dbReference type="InterPro" id="IPR022047">
    <property type="entry name" value="Microcephalin-like"/>
</dbReference>
<feature type="compositionally biased region" description="Basic residues" evidence="10">
    <location>
        <begin position="353"/>
        <end position="362"/>
    </location>
</feature>
<feature type="compositionally biased region" description="Basic and acidic residues" evidence="10">
    <location>
        <begin position="292"/>
        <end position="303"/>
    </location>
</feature>
<dbReference type="EMBL" id="JAULJE010000006">
    <property type="protein sequence ID" value="KAK1341699.1"/>
    <property type="molecule type" value="Genomic_DNA"/>
</dbReference>
<keyword evidence="5" id="KW-0677">Repeat</keyword>
<dbReference type="Pfam" id="PF12258">
    <property type="entry name" value="Microcephalin"/>
    <property type="match status" value="1"/>
</dbReference>
<sequence>MLTPCLFSDVVAYVEVWSANGTENYSKTFTNQLVEMGAKVSKTFNKHVTHVVFKDGYPRTWDKARERGVKLVSVLWVEKCRTAGAHVDEALFPAANTHEHLPCLVKKKHRCMQPKDFTPKTPENDKRLQKKFEKMANELQRQKTTLDNDVPVLLFESGGALMYSPTATAHRGRLSAMEQRLQEMKEKRANLSPTSSQMIEKSYDNPVHTSCEASLNISHDTLCSEDSLAGGLQSPFDDPCGDSGHGDQERRLGGPADDTVSRVCASSPALETSSVRSPASPRYLGRLAPPTSEHHRAEEDAGWQRDPAGAAATPDQQPSVTKGHHLGHAPRSSSAKRKRPSEHAHSPPEGRLKKPKCGRKSAVRLFPSSGSQAPASPALATPAGDTSSYEDYFSPDNLRERSMETLPPGLQSPPGPAHPPCRAGLSRWERASILGMSDFSCLGKGPSAVPATSATAQPSPGLRAPAGGGSYTPSLRNTAAAEDAPGRSPPEDAQRGDGGSEGRHGAVTPGGKENGDSADVRRLREEDATSGRLSSPEDVKPGPARQDVPEGARKGCEDHARPAAAKKRGRGPKPVRTLVMTSMPAEKQSIVTRVVAKLKGFSLAREVCESTTHVLAGQALRTLNVLLGLARGCWILSYEWVSLLSPCSH</sequence>
<feature type="compositionally biased region" description="Pro residues" evidence="10">
    <location>
        <begin position="410"/>
        <end position="419"/>
    </location>
</feature>
<feature type="coiled-coil region" evidence="9">
    <location>
        <begin position="129"/>
        <end position="187"/>
    </location>
</feature>
<dbReference type="Gene3D" id="3.40.50.10190">
    <property type="entry name" value="BRCT domain"/>
    <property type="match status" value="2"/>
</dbReference>
<evidence type="ECO:0000256" key="6">
    <source>
        <dbReference type="ARBA" id="ARBA00023212"/>
    </source>
</evidence>
<dbReference type="InterPro" id="IPR036420">
    <property type="entry name" value="BRCT_dom_sf"/>
</dbReference>
<evidence type="ECO:0000256" key="4">
    <source>
        <dbReference type="ARBA" id="ARBA00022553"/>
    </source>
</evidence>
<evidence type="ECO:0000256" key="9">
    <source>
        <dbReference type="SAM" id="Coils"/>
    </source>
</evidence>
<dbReference type="Pfam" id="PF12738">
    <property type="entry name" value="PTCB-BRCT"/>
    <property type="match status" value="1"/>
</dbReference>
<organism evidence="12 13">
    <name type="scientific">Cnephaeus nilssonii</name>
    <name type="common">Northern bat</name>
    <name type="synonym">Eptesicus nilssonii</name>
    <dbReference type="NCBI Taxonomy" id="3371016"/>
    <lineage>
        <taxon>Eukaryota</taxon>
        <taxon>Metazoa</taxon>
        <taxon>Chordata</taxon>
        <taxon>Craniata</taxon>
        <taxon>Vertebrata</taxon>
        <taxon>Euteleostomi</taxon>
        <taxon>Mammalia</taxon>
        <taxon>Eutheria</taxon>
        <taxon>Laurasiatheria</taxon>
        <taxon>Chiroptera</taxon>
        <taxon>Yangochiroptera</taxon>
        <taxon>Vespertilionidae</taxon>
        <taxon>Cnephaeus</taxon>
    </lineage>
</organism>
<comment type="subunit">
    <text evidence="8">Interacts with CDC27 and maybe other components of the APC/C complex. Interacts with histone variant H2AX under DNA damage conditions.</text>
</comment>
<name>A0AA40LS63_CNENI</name>
<evidence type="ECO:0000259" key="11">
    <source>
        <dbReference type="PROSITE" id="PS50172"/>
    </source>
</evidence>
<keyword evidence="6" id="KW-0206">Cytoskeleton</keyword>
<feature type="compositionally biased region" description="Basic and acidic residues" evidence="10">
    <location>
        <begin position="489"/>
        <end position="504"/>
    </location>
</feature>
<evidence type="ECO:0000256" key="2">
    <source>
        <dbReference type="ARBA" id="ARBA00017027"/>
    </source>
</evidence>
<evidence type="ECO:0000256" key="8">
    <source>
        <dbReference type="ARBA" id="ARBA00026061"/>
    </source>
</evidence>
<dbReference type="AlphaFoldDB" id="A0AA40LS63"/>
<dbReference type="GO" id="GO:0000278">
    <property type="term" value="P:mitotic cell cycle"/>
    <property type="evidence" value="ECO:0007669"/>
    <property type="project" value="TreeGrafter"/>
</dbReference>
<evidence type="ECO:0000313" key="12">
    <source>
        <dbReference type="EMBL" id="KAK1341699.1"/>
    </source>
</evidence>
<keyword evidence="13" id="KW-1185">Reference proteome</keyword>
<proteinExistence type="predicted"/>
<dbReference type="PANTHER" id="PTHR14625:SF3">
    <property type="entry name" value="MICROCEPHALIN"/>
    <property type="match status" value="1"/>
</dbReference>
<evidence type="ECO:0000256" key="1">
    <source>
        <dbReference type="ARBA" id="ARBA00004300"/>
    </source>
</evidence>
<dbReference type="InterPro" id="IPR001357">
    <property type="entry name" value="BRCT_dom"/>
</dbReference>
<feature type="region of interest" description="Disordered" evidence="10">
    <location>
        <begin position="234"/>
        <end position="423"/>
    </location>
</feature>
<evidence type="ECO:0000313" key="13">
    <source>
        <dbReference type="Proteomes" id="UP001177744"/>
    </source>
</evidence>
<protein>
    <recommendedName>
        <fullName evidence="2">Microcephalin</fullName>
    </recommendedName>
</protein>
<dbReference type="CDD" id="cd17736">
    <property type="entry name" value="BRCT_microcephalin_rpt2"/>
    <property type="match status" value="1"/>
</dbReference>
<evidence type="ECO:0000256" key="3">
    <source>
        <dbReference type="ARBA" id="ARBA00022490"/>
    </source>
</evidence>
<comment type="function">
    <text evidence="7">Implicated in chromosome condensation and DNA damage induced cellular responses. May play a role in neurogenesis and regulation of the size of the cerebral cortex.</text>
</comment>
<feature type="compositionally biased region" description="Basic and acidic residues" evidence="10">
    <location>
        <begin position="341"/>
        <end position="352"/>
    </location>
</feature>
<dbReference type="PANTHER" id="PTHR14625">
    <property type="entry name" value="MICROCEPHALIN"/>
    <property type="match status" value="1"/>
</dbReference>
<feature type="compositionally biased region" description="Basic residues" evidence="10">
    <location>
        <begin position="322"/>
        <end position="340"/>
    </location>
</feature>
<feature type="compositionally biased region" description="Basic and acidic residues" evidence="10">
    <location>
        <begin position="513"/>
        <end position="540"/>
    </location>
</feature>
<evidence type="ECO:0000256" key="7">
    <source>
        <dbReference type="ARBA" id="ARBA00025455"/>
    </source>
</evidence>
<keyword evidence="9" id="KW-0175">Coiled coil</keyword>
<feature type="region of interest" description="Disordered" evidence="10">
    <location>
        <begin position="446"/>
        <end position="575"/>
    </location>
</feature>
<reference evidence="12" key="1">
    <citation type="submission" date="2023-06" db="EMBL/GenBank/DDBJ databases">
        <title>Reference genome for the Northern bat (Eptesicus nilssonii), a most northern bat species.</title>
        <authorList>
            <person name="Laine V.N."/>
            <person name="Pulliainen A.T."/>
            <person name="Lilley T.M."/>
        </authorList>
    </citation>
    <scope>NUCLEOTIDE SEQUENCE</scope>
    <source>
        <strain evidence="12">BLF_Eptnil</strain>
        <tissue evidence="12">Kidney</tissue>
    </source>
</reference>
<dbReference type="InterPro" id="IPR029504">
    <property type="entry name" value="Microcephalin_mammal"/>
</dbReference>
<dbReference type="GO" id="GO:0021987">
    <property type="term" value="P:cerebral cortex development"/>
    <property type="evidence" value="ECO:0007669"/>
    <property type="project" value="InterPro"/>
</dbReference>
<feature type="domain" description="BRCT" evidence="11">
    <location>
        <begin position="2"/>
        <end position="94"/>
    </location>
</feature>
<feature type="compositionally biased region" description="Low complexity" evidence="10">
    <location>
        <begin position="367"/>
        <end position="380"/>
    </location>
</feature>
<comment type="caution">
    <text evidence="12">The sequence shown here is derived from an EMBL/GenBank/DDBJ whole genome shotgun (WGS) entry which is preliminary data.</text>
</comment>
<dbReference type="Proteomes" id="UP001177744">
    <property type="component" value="Unassembled WGS sequence"/>
</dbReference>
<dbReference type="SMART" id="SM00292">
    <property type="entry name" value="BRCT"/>
    <property type="match status" value="2"/>
</dbReference>
<dbReference type="SUPFAM" id="SSF52113">
    <property type="entry name" value="BRCT domain"/>
    <property type="match status" value="2"/>
</dbReference>